<feature type="non-terminal residue" evidence="9">
    <location>
        <position position="1"/>
    </location>
</feature>
<evidence type="ECO:0000256" key="7">
    <source>
        <dbReference type="ARBA" id="ARBA00047304"/>
    </source>
</evidence>
<feature type="non-terminal residue" evidence="9">
    <location>
        <position position="769"/>
    </location>
</feature>
<evidence type="ECO:0000256" key="1">
    <source>
        <dbReference type="ARBA" id="ARBA00011982"/>
    </source>
</evidence>
<organism evidence="9 10">
    <name type="scientific">Mucuna pruriens</name>
    <name type="common">Velvet bean</name>
    <name type="synonym">Dolichos pruriens</name>
    <dbReference type="NCBI Taxonomy" id="157652"/>
    <lineage>
        <taxon>Eukaryota</taxon>
        <taxon>Viridiplantae</taxon>
        <taxon>Streptophyta</taxon>
        <taxon>Embryophyta</taxon>
        <taxon>Tracheophyta</taxon>
        <taxon>Spermatophyta</taxon>
        <taxon>Magnoliopsida</taxon>
        <taxon>eudicotyledons</taxon>
        <taxon>Gunneridae</taxon>
        <taxon>Pentapetalae</taxon>
        <taxon>rosids</taxon>
        <taxon>fabids</taxon>
        <taxon>Fabales</taxon>
        <taxon>Fabaceae</taxon>
        <taxon>Papilionoideae</taxon>
        <taxon>50 kb inversion clade</taxon>
        <taxon>NPAAA clade</taxon>
        <taxon>indigoferoid/millettioid clade</taxon>
        <taxon>Phaseoleae</taxon>
        <taxon>Mucuna</taxon>
    </lineage>
</organism>
<dbReference type="SUPFAM" id="SSF46785">
    <property type="entry name" value="Winged helix' DNA-binding domain"/>
    <property type="match status" value="1"/>
</dbReference>
<evidence type="ECO:0000256" key="4">
    <source>
        <dbReference type="ARBA" id="ARBA00022801"/>
    </source>
</evidence>
<dbReference type="InterPro" id="IPR003593">
    <property type="entry name" value="AAA+_ATPase"/>
</dbReference>
<evidence type="ECO:0000256" key="5">
    <source>
        <dbReference type="ARBA" id="ARBA00022821"/>
    </source>
</evidence>
<dbReference type="PRINTS" id="PR00364">
    <property type="entry name" value="DISEASERSIST"/>
</dbReference>
<comment type="catalytic activity">
    <reaction evidence="7">
        <text>NAD(+) + H2O = ADP-D-ribose + nicotinamide + H(+)</text>
        <dbReference type="Rhea" id="RHEA:16301"/>
        <dbReference type="ChEBI" id="CHEBI:15377"/>
        <dbReference type="ChEBI" id="CHEBI:15378"/>
        <dbReference type="ChEBI" id="CHEBI:17154"/>
        <dbReference type="ChEBI" id="CHEBI:57540"/>
        <dbReference type="ChEBI" id="CHEBI:57967"/>
        <dbReference type="EC" id="3.2.2.6"/>
    </reaction>
    <physiologicalReaction direction="left-to-right" evidence="7">
        <dbReference type="Rhea" id="RHEA:16302"/>
    </physiologicalReaction>
</comment>
<dbReference type="InterPro" id="IPR002182">
    <property type="entry name" value="NB-ARC"/>
</dbReference>
<dbReference type="InterPro" id="IPR000157">
    <property type="entry name" value="TIR_dom"/>
</dbReference>
<dbReference type="SUPFAM" id="SSF52200">
    <property type="entry name" value="Toll/Interleukin receptor TIR domain"/>
    <property type="match status" value="1"/>
</dbReference>
<accession>A0A371ID14</accession>
<dbReference type="SMART" id="SM00382">
    <property type="entry name" value="AAA"/>
    <property type="match status" value="1"/>
</dbReference>
<dbReference type="GO" id="GO:0006952">
    <property type="term" value="P:defense response"/>
    <property type="evidence" value="ECO:0007669"/>
    <property type="project" value="UniProtKB-KW"/>
</dbReference>
<dbReference type="FunFam" id="3.40.50.10140:FF:000007">
    <property type="entry name" value="Disease resistance protein (TIR-NBS-LRR class)"/>
    <property type="match status" value="1"/>
</dbReference>
<dbReference type="InterPro" id="IPR035897">
    <property type="entry name" value="Toll_tir_struct_dom_sf"/>
</dbReference>
<evidence type="ECO:0000313" key="10">
    <source>
        <dbReference type="Proteomes" id="UP000257109"/>
    </source>
</evidence>
<dbReference type="Gene3D" id="3.40.50.10140">
    <property type="entry name" value="Toll/interleukin-1 receptor homology (TIR) domain"/>
    <property type="match status" value="1"/>
</dbReference>
<dbReference type="EC" id="3.2.2.6" evidence="1"/>
<dbReference type="OrthoDB" id="1357022at2759"/>
<dbReference type="Pfam" id="PF01582">
    <property type="entry name" value="TIR"/>
    <property type="match status" value="1"/>
</dbReference>
<evidence type="ECO:0000313" key="9">
    <source>
        <dbReference type="EMBL" id="RDY12890.1"/>
    </source>
</evidence>
<dbReference type="Gene3D" id="3.40.50.300">
    <property type="entry name" value="P-loop containing nucleotide triphosphate hydrolases"/>
    <property type="match status" value="1"/>
</dbReference>
<protein>
    <recommendedName>
        <fullName evidence="1">ADP-ribosyl cyclase/cyclic ADP-ribose hydrolase</fullName>
        <ecNumber evidence="1">3.2.2.6</ecNumber>
    </recommendedName>
</protein>
<name>A0A371ID14_MUCPR</name>
<dbReference type="InterPro" id="IPR058192">
    <property type="entry name" value="WHD_ROQ1-like"/>
</dbReference>
<dbReference type="GO" id="GO:0007165">
    <property type="term" value="P:signal transduction"/>
    <property type="evidence" value="ECO:0007669"/>
    <property type="project" value="InterPro"/>
</dbReference>
<dbReference type="GO" id="GO:0061809">
    <property type="term" value="F:NAD+ nucleosidase activity, cyclic ADP-ribose generating"/>
    <property type="evidence" value="ECO:0007669"/>
    <property type="project" value="UniProtKB-EC"/>
</dbReference>
<keyword evidence="2" id="KW-0433">Leucine-rich repeat</keyword>
<dbReference type="AlphaFoldDB" id="A0A371ID14"/>
<dbReference type="SUPFAM" id="SSF52540">
    <property type="entry name" value="P-loop containing nucleoside triphosphate hydrolases"/>
    <property type="match status" value="1"/>
</dbReference>
<dbReference type="InterPro" id="IPR042197">
    <property type="entry name" value="Apaf_helical"/>
</dbReference>
<proteinExistence type="predicted"/>
<dbReference type="Pfam" id="PF23282">
    <property type="entry name" value="WHD_ROQ1"/>
    <property type="match status" value="1"/>
</dbReference>
<evidence type="ECO:0000259" key="8">
    <source>
        <dbReference type="PROSITE" id="PS50104"/>
    </source>
</evidence>
<keyword evidence="10" id="KW-1185">Reference proteome</keyword>
<dbReference type="FunFam" id="1.10.8.430:FF:000002">
    <property type="entry name" value="Disease resistance protein (TIR-NBS-LRR class)"/>
    <property type="match status" value="1"/>
</dbReference>
<dbReference type="PANTHER" id="PTHR11017">
    <property type="entry name" value="LEUCINE-RICH REPEAT-CONTAINING PROTEIN"/>
    <property type="match status" value="1"/>
</dbReference>
<dbReference type="PANTHER" id="PTHR11017:SF479">
    <property type="entry name" value="DISEASE RESISTANCE PROTEIN (TIR-NBS-LRR CLASS) FAMILY"/>
    <property type="match status" value="1"/>
</dbReference>
<reference evidence="9" key="1">
    <citation type="submission" date="2018-05" db="EMBL/GenBank/DDBJ databases">
        <title>Draft genome of Mucuna pruriens seed.</title>
        <authorList>
            <person name="Nnadi N.E."/>
            <person name="Vos R."/>
            <person name="Hasami M.H."/>
            <person name="Devisetty U.K."/>
            <person name="Aguiy J.C."/>
        </authorList>
    </citation>
    <scope>NUCLEOTIDE SEQUENCE [LARGE SCALE GENOMIC DNA]</scope>
    <source>
        <strain evidence="9">JCA_2017</strain>
    </source>
</reference>
<dbReference type="InterPro" id="IPR044974">
    <property type="entry name" value="Disease_R_plants"/>
</dbReference>
<evidence type="ECO:0000256" key="2">
    <source>
        <dbReference type="ARBA" id="ARBA00022614"/>
    </source>
</evidence>
<dbReference type="Gene3D" id="1.10.8.430">
    <property type="entry name" value="Helical domain of apoptotic protease-activating factors"/>
    <property type="match status" value="1"/>
</dbReference>
<dbReference type="SMART" id="SM00255">
    <property type="entry name" value="TIR"/>
    <property type="match status" value="1"/>
</dbReference>
<evidence type="ECO:0000256" key="6">
    <source>
        <dbReference type="ARBA" id="ARBA00023027"/>
    </source>
</evidence>
<comment type="caution">
    <text evidence="9">The sequence shown here is derived from an EMBL/GenBank/DDBJ whole genome shotgun (WGS) entry which is preliminary data.</text>
</comment>
<keyword evidence="5" id="KW-0611">Plant defense</keyword>
<dbReference type="InterPro" id="IPR027417">
    <property type="entry name" value="P-loop_NTPase"/>
</dbReference>
<evidence type="ECO:0000256" key="3">
    <source>
        <dbReference type="ARBA" id="ARBA00022737"/>
    </source>
</evidence>
<dbReference type="PROSITE" id="PS50104">
    <property type="entry name" value="TIR"/>
    <property type="match status" value="1"/>
</dbReference>
<dbReference type="InterPro" id="IPR036390">
    <property type="entry name" value="WH_DNA-bd_sf"/>
</dbReference>
<keyword evidence="3" id="KW-0677">Repeat</keyword>
<dbReference type="EMBL" id="QJKJ01000387">
    <property type="protein sequence ID" value="RDY12890.1"/>
    <property type="molecule type" value="Genomic_DNA"/>
</dbReference>
<sequence>MIRKFPVFPYSFAIQRSLIVWWLDTQTAFALVSVQFMASSSSSCDVTKIKHDVFISFRGTDVRKGLLSHLQKELRRRQIDTYVDEKLDKGGEISPLLLRAIEGSQISLVIFSKDYASSRWCLEELAKIIECMERDQQTVLPVFFNVDPSDVRHQLGNYGDALAKHEETLKVQSWRSALENAANLSGFHYPTNFVDEFDLVQRIVEDISKKLSKFYPSESNGLLGIDQTIAQIKSLLKMESSEVLLVGIWGMGGIGKTTLARAIYEIYYPQYEGCCFLNVREKLEKHELSLLRDKIIFELLEEGPHTSGISKARFLNSAVRRMSRKKVLLVLEDVNTSEQLKYLVGEPICFGAGSRVIVTSRDKHVLTSGGVKQIHQVRKMDPRDSLKLFCLNAFNESHPKKGYEKLSKEVVKISQGNPLALKVLGSDFHSRSIDTWECALRKIKKHPNKEIQSVLRYSYDGLDEVDKKAFLDIAFFFQEDDKDYVIEQLDAWGFYGKSGIEVLQRKALITISENRIQMHNLIREMGWEIVRQEYPARRSRLRDFEEVYDVLRSNVGNDTVEGMQIDASRIKGVSFKNALKKMPRLRFLKFYLPMRRHAGLSAPAIDDSFLSQVRALVLSAGEIHIKYVYYHLIDGCSVDLSRLNSLKNLTSEEMSMMYKIEIPGMQKHSEVEMMGNSFFVHLSDLDIEYSDVDDVEPFKNLPNELLCLKSMHYVKYSKREQDTEKRKLHIQFDGIRCAKRISYKPKLHNSVIQLSRAEILLLLEEAIME</sequence>
<dbReference type="GO" id="GO:0043531">
    <property type="term" value="F:ADP binding"/>
    <property type="evidence" value="ECO:0007669"/>
    <property type="project" value="InterPro"/>
</dbReference>
<feature type="domain" description="TIR" evidence="8">
    <location>
        <begin position="49"/>
        <end position="211"/>
    </location>
</feature>
<dbReference type="Pfam" id="PF00931">
    <property type="entry name" value="NB-ARC"/>
    <property type="match status" value="1"/>
</dbReference>
<dbReference type="Proteomes" id="UP000257109">
    <property type="component" value="Unassembled WGS sequence"/>
</dbReference>
<keyword evidence="6" id="KW-0520">NAD</keyword>
<gene>
    <name evidence="9" type="primary">N</name>
    <name evidence="9" type="ORF">CR513_02255</name>
</gene>
<keyword evidence="4" id="KW-0378">Hydrolase</keyword>